<protein>
    <recommendedName>
        <fullName evidence="4">SMP-30/Gluconolactonase/LRE-like region domain-containing protein</fullName>
    </recommendedName>
</protein>
<gene>
    <name evidence="2" type="ORF">C5B42_03260</name>
</gene>
<dbReference type="Proteomes" id="UP000246104">
    <property type="component" value="Unassembled WGS sequence"/>
</dbReference>
<dbReference type="Gene3D" id="2.120.10.30">
    <property type="entry name" value="TolB, C-terminal domain"/>
    <property type="match status" value="1"/>
</dbReference>
<evidence type="ECO:0000313" key="2">
    <source>
        <dbReference type="EMBL" id="PWU23377.1"/>
    </source>
</evidence>
<feature type="transmembrane region" description="Helical" evidence="1">
    <location>
        <begin position="67"/>
        <end position="87"/>
    </location>
</feature>
<proteinExistence type="predicted"/>
<evidence type="ECO:0000256" key="1">
    <source>
        <dbReference type="SAM" id="Phobius"/>
    </source>
</evidence>
<evidence type="ECO:0000313" key="3">
    <source>
        <dbReference type="Proteomes" id="UP000246104"/>
    </source>
</evidence>
<keyword evidence="1" id="KW-1133">Transmembrane helix</keyword>
<keyword evidence="1" id="KW-0472">Membrane</keyword>
<sequence length="426" mass="46713">MKTNTLSDTGALGAVIVQAPIPAAPTQTIPGVVPPVRPQTNPQRTMHIPTLAPVHWKVFRRAHKKQLFVAVGIGVLLVALVGLRTYMSVHEQSVIRSTLSVYQQRLDALTKGNNRIQEIKGMRDLMSEVEDREKNTQDAALAHAYAGFLLQLQTQYAQVSGERHIEKLNTFYDFRLVAADFMATALDFDIPGKVAVVLDGNKSRILSLSLEKKEAIPLSIDAQLPSPFDVSVSDRNAYVLANGGVMQLSLPLDTIGSVVIARDSTWQTPKLIDTFGTNAYILDTGARALFKYDLTSPTASPSNWFKTEQGINFDTITTLRVDGNVWLGDSNGQVMKFMQGNKVPFTLQGVVDPPSSSITLFTTPDSDALYILEPRAKRILIVGKDGAYKSSIISDDLSTADKLIVDEGDKKIYVLAGSLMYEIDMQ</sequence>
<dbReference type="SUPFAM" id="SSF63829">
    <property type="entry name" value="Calcium-dependent phosphotriesterase"/>
    <property type="match status" value="1"/>
</dbReference>
<dbReference type="InterPro" id="IPR011042">
    <property type="entry name" value="6-blade_b-propeller_TolB-like"/>
</dbReference>
<comment type="caution">
    <text evidence="2">The sequence shown here is derived from an EMBL/GenBank/DDBJ whole genome shotgun (WGS) entry which is preliminary data.</text>
</comment>
<keyword evidence="1" id="KW-0812">Transmembrane</keyword>
<name>A0A317JP40_9BACT</name>
<accession>A0A317JP40</accession>
<reference evidence="2 3" key="1">
    <citation type="submission" date="2018-02" db="EMBL/GenBank/DDBJ databases">
        <title>Genomic Reconstructions from Amazon Rainforest and Pasture Soil Reveal Novel Insights into the Physiology of Candidate Phyla in Tropical Sites.</title>
        <authorList>
            <person name="Kroeger M.E."/>
            <person name="Delmont T."/>
            <person name="Eren A.M."/>
            <person name="Guo J."/>
            <person name="Meyer K.M."/>
            <person name="Khan K."/>
            <person name="Rodrigues J.L.M."/>
            <person name="Bohannan B.J.M."/>
            <person name="Tringe S."/>
            <person name="Borges C.D."/>
            <person name="Tiedje J."/>
            <person name="Tsai S.M."/>
            <person name="Nusslein K."/>
        </authorList>
    </citation>
    <scope>NUCLEOTIDE SEQUENCE [LARGE SCALE GENOMIC DNA]</scope>
    <source>
        <strain evidence="2">Amazon FNV 2010 28 9</strain>
    </source>
</reference>
<evidence type="ECO:0008006" key="4">
    <source>
        <dbReference type="Google" id="ProtNLM"/>
    </source>
</evidence>
<organism evidence="2 3">
    <name type="scientific">Candidatus Cerribacteria bacterium 'Amazon FNV 2010 28 9'</name>
    <dbReference type="NCBI Taxonomy" id="2081795"/>
    <lineage>
        <taxon>Bacteria</taxon>
        <taxon>Candidatus Cerribacteria</taxon>
    </lineage>
</organism>
<dbReference type="AlphaFoldDB" id="A0A317JP40"/>
<dbReference type="EMBL" id="PSRQ01000036">
    <property type="protein sequence ID" value="PWU23377.1"/>
    <property type="molecule type" value="Genomic_DNA"/>
</dbReference>